<keyword evidence="3" id="KW-1185">Reference proteome</keyword>
<dbReference type="Proteomes" id="UP000436088">
    <property type="component" value="Unassembled WGS sequence"/>
</dbReference>
<evidence type="ECO:0000313" key="2">
    <source>
        <dbReference type="EMBL" id="KAE8688117.1"/>
    </source>
</evidence>
<dbReference type="PANTHER" id="PTHR10775">
    <property type="entry name" value="OS08G0208400 PROTEIN"/>
    <property type="match status" value="1"/>
</dbReference>
<keyword evidence="1" id="KW-0175">Coiled coil</keyword>
<dbReference type="Pfam" id="PF02992">
    <property type="entry name" value="Transposase_21"/>
    <property type="match status" value="1"/>
</dbReference>
<dbReference type="Pfam" id="PF03004">
    <property type="entry name" value="Transposase_24"/>
    <property type="match status" value="1"/>
</dbReference>
<dbReference type="InterPro" id="IPR004242">
    <property type="entry name" value="Transposase_21"/>
</dbReference>
<organism evidence="2 3">
    <name type="scientific">Hibiscus syriacus</name>
    <name type="common">Rose of Sharon</name>
    <dbReference type="NCBI Taxonomy" id="106335"/>
    <lineage>
        <taxon>Eukaryota</taxon>
        <taxon>Viridiplantae</taxon>
        <taxon>Streptophyta</taxon>
        <taxon>Embryophyta</taxon>
        <taxon>Tracheophyta</taxon>
        <taxon>Spermatophyta</taxon>
        <taxon>Magnoliopsida</taxon>
        <taxon>eudicotyledons</taxon>
        <taxon>Gunneridae</taxon>
        <taxon>Pentapetalae</taxon>
        <taxon>rosids</taxon>
        <taxon>malvids</taxon>
        <taxon>Malvales</taxon>
        <taxon>Malvaceae</taxon>
        <taxon>Malvoideae</taxon>
        <taxon>Hibiscus</taxon>
    </lineage>
</organism>
<protein>
    <submittedName>
        <fullName evidence="2">Uncharacterized protein</fullName>
    </submittedName>
</protein>
<evidence type="ECO:0000256" key="1">
    <source>
        <dbReference type="SAM" id="Coils"/>
    </source>
</evidence>
<dbReference type="AlphaFoldDB" id="A0A6A2Z8T4"/>
<accession>A0A6A2Z8T4</accession>
<dbReference type="PANTHER" id="PTHR10775:SF188">
    <property type="entry name" value="TRANSPOSASE-ASSOCIATED DOMAIN-CONTAINING PROTEIN"/>
    <property type="match status" value="1"/>
</dbReference>
<evidence type="ECO:0000313" key="3">
    <source>
        <dbReference type="Proteomes" id="UP000436088"/>
    </source>
</evidence>
<dbReference type="EMBL" id="VEPZ02001196">
    <property type="protein sequence ID" value="KAE8688117.1"/>
    <property type="molecule type" value="Genomic_DNA"/>
</dbReference>
<name>A0A6A2Z8T4_HIBSY</name>
<sequence>MTEFNTPTPEDAYDLCGSNHESNNEVDIAGPELNAYMIEDDQPPTASTKMLYNRLGASSEPIWVGSNQSKLSVVSELIHLKAQYRIPKACYDDLCRIMQKLMPENNVMPKNIYETKKLVRDMGLSVQKIHCCRNGCMIYWGSDFELSECKFCDHPRYKDNVEVYAKHMRWHAEHQNDETSLMCHPSDSLAWKHFNQEHLTFSYETHNVRLRLCTDGFQPFGQSGQQYSLWPVIVTPYNLPPPMFMNDEFMFFENNCPSLRRDKQDWLAIVKVKARAIMDIPISNNVEPGSTSDLFQDDESESHPIQIKTNDETELLIDDSATQLNIMDVQVEDDSDEDENQNELYHGLEVEDFVQLLYTHPLSAPTHQLMLDHRILMILIRIQFQRPFRRQFRPLLMMALVRGQFIPFLIGKYEFQKHSYYRNPGGVAIKQNFHPHGFNWKAVPEETKHIYFDEFKVAGVLYAEALHHWRSNIKTRPQYMSEETWQSYLDHWNSLEFKKRSDQAKKNRHRGDIEAKPLGSHTGGSISAIEWKERLEHRTGETEGAFPFYKFTHTSKDNKDDGWFNDNHREFANKYLQTLVAAQEATSANELSSVSVDPYKIFLEVAGGVSSKGRVFGVGSAAPIYYNTSQTSSSSKRFIPRNPEQQEEIDTLKEQLRQVQEHQDMLMNLAQQQGYSQMFFEANYNGQSGFYPSMHRPLIYPGFSAIQPLMRLTFRGSTSTSMPLHPQTRGCTPLTPFF</sequence>
<comment type="caution">
    <text evidence="2">The sequence shown here is derived from an EMBL/GenBank/DDBJ whole genome shotgun (WGS) entry which is preliminary data.</text>
</comment>
<reference evidence="2" key="1">
    <citation type="submission" date="2019-09" db="EMBL/GenBank/DDBJ databases">
        <title>Draft genome information of white flower Hibiscus syriacus.</title>
        <authorList>
            <person name="Kim Y.-M."/>
        </authorList>
    </citation>
    <scope>NUCLEOTIDE SEQUENCE [LARGE SCALE GENOMIC DNA]</scope>
    <source>
        <strain evidence="2">YM2019G1</strain>
    </source>
</reference>
<feature type="coiled-coil region" evidence="1">
    <location>
        <begin position="642"/>
        <end position="672"/>
    </location>
</feature>
<dbReference type="InterPro" id="IPR004252">
    <property type="entry name" value="Probable_transposase_24"/>
</dbReference>
<proteinExistence type="predicted"/>
<gene>
    <name evidence="2" type="ORF">F3Y22_tig00111000pilonHSYRG00125</name>
</gene>